<reference evidence="2 3" key="1">
    <citation type="journal article" date="2006" name="Syst. Appl. Microbiol.">
        <title>Anoxybacillus amylolyticus sp. nov., a thermophilic amylase producing bacterium isolated from Mount Rittmann (Antarctica).</title>
        <authorList>
            <person name="Poli A."/>
            <person name="Esposito E."/>
            <person name="Lama L."/>
            <person name="Orlando P."/>
            <person name="Nicolaus G."/>
            <person name="de Appolonia F."/>
            <person name="Gambacorta A."/>
            <person name="Nicolaus B."/>
        </authorList>
    </citation>
    <scope>NUCLEOTIDE SEQUENCE [LARGE SCALE GENOMIC DNA]</scope>
    <source>
        <strain evidence="2 3">DSM 15939</strain>
    </source>
</reference>
<keyword evidence="1" id="KW-0812">Transmembrane</keyword>
<gene>
    <name evidence="2" type="ORF">GFC30_1873</name>
</gene>
<dbReference type="RefSeq" id="WP_066324617.1">
    <property type="nucleotide sequence ID" value="NZ_CP015438.1"/>
</dbReference>
<dbReference type="KEGG" id="aamy:GFC30_1873"/>
<accession>A0A160F112</accession>
<organism evidence="2 3">
    <name type="scientific">Anoxybacteroides amylolyticum</name>
    <dbReference type="NCBI Taxonomy" id="294699"/>
    <lineage>
        <taxon>Bacteria</taxon>
        <taxon>Bacillati</taxon>
        <taxon>Bacillota</taxon>
        <taxon>Bacilli</taxon>
        <taxon>Bacillales</taxon>
        <taxon>Anoxybacillaceae</taxon>
        <taxon>Anoxybacteroides</taxon>
    </lineage>
</organism>
<feature type="transmembrane region" description="Helical" evidence="1">
    <location>
        <begin position="6"/>
        <end position="25"/>
    </location>
</feature>
<feature type="transmembrane region" description="Helical" evidence="1">
    <location>
        <begin position="69"/>
        <end position="90"/>
    </location>
</feature>
<dbReference type="AlphaFoldDB" id="A0A160F112"/>
<protein>
    <submittedName>
        <fullName evidence="2">Putative membrane protein</fullName>
    </submittedName>
</protein>
<name>A0A160F112_9BACL</name>
<keyword evidence="1" id="KW-1133">Transmembrane helix</keyword>
<dbReference type="PATRIC" id="fig|294699.3.peg.1919"/>
<dbReference type="OrthoDB" id="2695554at2"/>
<evidence type="ECO:0000256" key="1">
    <source>
        <dbReference type="SAM" id="Phobius"/>
    </source>
</evidence>
<sequence>MTALFVSAVLGVVLTVTSLYAKAAIERRFYRRKKIPSLHAVNVLSIGAVIASVYYSLANMSLHGKLLFYVYFGTIELLLPLYVLFSIWFARYEKKEKKYTTSADKKVLYIKQKYLAHRRQEHYHSKTS</sequence>
<feature type="transmembrane region" description="Helical" evidence="1">
    <location>
        <begin position="37"/>
        <end position="57"/>
    </location>
</feature>
<dbReference type="Proteomes" id="UP000076865">
    <property type="component" value="Chromosome"/>
</dbReference>
<dbReference type="EMBL" id="CP015438">
    <property type="protein sequence ID" value="ANB59778.1"/>
    <property type="molecule type" value="Genomic_DNA"/>
</dbReference>
<proteinExistence type="predicted"/>
<evidence type="ECO:0000313" key="2">
    <source>
        <dbReference type="EMBL" id="ANB59778.1"/>
    </source>
</evidence>
<evidence type="ECO:0000313" key="3">
    <source>
        <dbReference type="Proteomes" id="UP000076865"/>
    </source>
</evidence>
<keyword evidence="1" id="KW-0472">Membrane</keyword>
<keyword evidence="3" id="KW-1185">Reference proteome</keyword>